<feature type="signal peptide" evidence="2">
    <location>
        <begin position="1"/>
        <end position="25"/>
    </location>
</feature>
<dbReference type="GeneID" id="110691024"/>
<keyword evidence="2" id="KW-0732">Signal</keyword>
<dbReference type="Proteomes" id="UP000596660">
    <property type="component" value="Unplaced"/>
</dbReference>
<evidence type="ECO:0008006" key="5">
    <source>
        <dbReference type="Google" id="ProtNLM"/>
    </source>
</evidence>
<reference evidence="3" key="1">
    <citation type="journal article" date="2017" name="Nature">
        <title>The genome of Chenopodium quinoa.</title>
        <authorList>
            <person name="Jarvis D.E."/>
            <person name="Ho Y.S."/>
            <person name="Lightfoot D.J."/>
            <person name="Schmoeckel S.M."/>
            <person name="Li B."/>
            <person name="Borm T.J.A."/>
            <person name="Ohyanagi H."/>
            <person name="Mineta K."/>
            <person name="Michell C.T."/>
            <person name="Saber N."/>
            <person name="Kharbatia N.M."/>
            <person name="Rupper R.R."/>
            <person name="Sharp A.R."/>
            <person name="Dally N."/>
            <person name="Boughton B.A."/>
            <person name="Woo Y.H."/>
            <person name="Gao G."/>
            <person name="Schijlen E.G.W.M."/>
            <person name="Guo X."/>
            <person name="Momin A.A."/>
            <person name="Negrao S."/>
            <person name="Al-Babili S."/>
            <person name="Gehring C."/>
            <person name="Roessner U."/>
            <person name="Jung C."/>
            <person name="Murphy K."/>
            <person name="Arold S.T."/>
            <person name="Gojobori T."/>
            <person name="van der Linden C.G."/>
            <person name="van Loo E.N."/>
            <person name="Jellen E.N."/>
            <person name="Maughan P.J."/>
            <person name="Tester M."/>
        </authorList>
    </citation>
    <scope>NUCLEOTIDE SEQUENCE [LARGE SCALE GENOMIC DNA]</scope>
    <source>
        <strain evidence="3">cv. PI 614886</strain>
    </source>
</reference>
<dbReference type="Pfam" id="PF07172">
    <property type="entry name" value="GRP"/>
    <property type="match status" value="1"/>
</dbReference>
<dbReference type="AlphaFoldDB" id="A0A803MDX5"/>
<sequence>MSNTKVFLIVILFAAILISSYGVSARELADPQSTRQTQSVEESKQYGYGNPGGGYGNPGGSYGNPGGGYGNPNPPSRQKMAKVVEEKLN</sequence>
<gene>
    <name evidence="3" type="primary">LOC110691024</name>
</gene>
<proteinExistence type="predicted"/>
<feature type="compositionally biased region" description="Gly residues" evidence="1">
    <location>
        <begin position="49"/>
        <end position="70"/>
    </location>
</feature>
<organism evidence="3 4">
    <name type="scientific">Chenopodium quinoa</name>
    <name type="common">Quinoa</name>
    <dbReference type="NCBI Taxonomy" id="63459"/>
    <lineage>
        <taxon>Eukaryota</taxon>
        <taxon>Viridiplantae</taxon>
        <taxon>Streptophyta</taxon>
        <taxon>Embryophyta</taxon>
        <taxon>Tracheophyta</taxon>
        <taxon>Spermatophyta</taxon>
        <taxon>Magnoliopsida</taxon>
        <taxon>eudicotyledons</taxon>
        <taxon>Gunneridae</taxon>
        <taxon>Pentapetalae</taxon>
        <taxon>Caryophyllales</taxon>
        <taxon>Chenopodiaceae</taxon>
        <taxon>Chenopodioideae</taxon>
        <taxon>Atripliceae</taxon>
        <taxon>Chenopodium</taxon>
    </lineage>
</organism>
<dbReference type="EnsemblPlants" id="AUR62027668-RA">
    <property type="protein sequence ID" value="AUR62027668-RA:cds"/>
    <property type="gene ID" value="AUR62027668"/>
</dbReference>
<keyword evidence="4" id="KW-1185">Reference proteome</keyword>
<feature type="compositionally biased region" description="Polar residues" evidence="1">
    <location>
        <begin position="31"/>
        <end position="40"/>
    </location>
</feature>
<accession>A0A803MDX5</accession>
<dbReference type="RefSeq" id="XP_021723656.1">
    <property type="nucleotide sequence ID" value="XM_021867964.1"/>
</dbReference>
<protein>
    <recommendedName>
        <fullName evidence="5">Glycine-rich protein</fullName>
    </recommendedName>
</protein>
<evidence type="ECO:0000256" key="2">
    <source>
        <dbReference type="SAM" id="SignalP"/>
    </source>
</evidence>
<evidence type="ECO:0000313" key="4">
    <source>
        <dbReference type="Proteomes" id="UP000596660"/>
    </source>
</evidence>
<dbReference type="Gramene" id="AUR62027668-RA">
    <property type="protein sequence ID" value="AUR62027668-RA:cds"/>
    <property type="gene ID" value="AUR62027668"/>
</dbReference>
<feature type="chain" id="PRO_5030654601" description="Glycine-rich protein" evidence="2">
    <location>
        <begin position="26"/>
        <end position="89"/>
    </location>
</feature>
<name>A0A803MDX5_CHEQI</name>
<evidence type="ECO:0000256" key="1">
    <source>
        <dbReference type="SAM" id="MobiDB-lite"/>
    </source>
</evidence>
<dbReference type="KEGG" id="cqi:110691024"/>
<dbReference type="InterPro" id="IPR010800">
    <property type="entry name" value="GRP"/>
</dbReference>
<evidence type="ECO:0000313" key="3">
    <source>
        <dbReference type="EnsemblPlants" id="AUR62027668-RA:cds"/>
    </source>
</evidence>
<feature type="region of interest" description="Disordered" evidence="1">
    <location>
        <begin position="30"/>
        <end position="89"/>
    </location>
</feature>
<reference evidence="3" key="2">
    <citation type="submission" date="2021-03" db="UniProtKB">
        <authorList>
            <consortium name="EnsemblPlants"/>
        </authorList>
    </citation>
    <scope>IDENTIFICATION</scope>
</reference>